<dbReference type="PANTHER" id="PTHR22602:SF0">
    <property type="entry name" value="TRANSFERASE CAF17, MITOCHONDRIAL-RELATED"/>
    <property type="match status" value="1"/>
</dbReference>
<comment type="similarity">
    <text evidence="2">Belongs to the GcvT family. CAF17/IBA57 subfamily.</text>
</comment>
<evidence type="ECO:0000256" key="2">
    <source>
        <dbReference type="ARBA" id="ARBA00093447"/>
    </source>
</evidence>
<feature type="region of interest" description="Disordered" evidence="3">
    <location>
        <begin position="382"/>
        <end position="403"/>
    </location>
</feature>
<protein>
    <submittedName>
        <fullName evidence="4">Putative transferase CAF17, mitochondrial</fullName>
    </submittedName>
</protein>
<gene>
    <name evidence="4" type="ORF">AC631_03104</name>
</gene>
<reference evidence="4 5" key="1">
    <citation type="submission" date="2015-11" db="EMBL/GenBank/DDBJ databases">
        <title>The genome of Debaryomyces fabryi.</title>
        <authorList>
            <person name="Tafer H."/>
            <person name="Lopandic K."/>
        </authorList>
    </citation>
    <scope>NUCLEOTIDE SEQUENCE [LARGE SCALE GENOMIC DNA]</scope>
    <source>
        <strain evidence="4 5">CBS 789</strain>
    </source>
</reference>
<accession>A0A0V1PY22</accession>
<evidence type="ECO:0000256" key="1">
    <source>
        <dbReference type="ARBA" id="ARBA00004305"/>
    </source>
</evidence>
<sequence length="463" mass="52202">MKIPISGISALNKSILQIKGPDATKFLNGLSTSRFLPNIVKKKQHTINEAENRHAKLSEIININDNWGLMHEDIYDPDNNIFVRRDGLNSMFLSSKGRVVTDCFLYSQPFHNLNGTFDSQIAEPNYLVEIDSSFASQLQMLLKLHKLSAKVSINPLKSMHSYYYYNDTAEFDEYLDFIQQEFLQSMDPVNALNDANSFIKSESLFNSKFAGNILGFSIDNRIPNFGIKVLMDKEIGDSDNQISPENLFSPSFKDNFVVPDILNPETISRRRFLNGLFEAQDSPKGSSLLPFEMNLDFVNGLSLEKGCYVGQELTIRTYNNGIIRKRIVPAQFFQINDDNLSAIDKNEHLTLDPSDPVIKELQGLHSSTISKLEITPLIEKKAPNTPEQPEQQSSSPFGSSKPVRRRAASSGKLLSLQDNLGFVLANLSDIENISLYKIELPCIEGGVKHVGLKVYKPEWWPID</sequence>
<dbReference type="InterPro" id="IPR045179">
    <property type="entry name" value="YgfZ/GcvT"/>
</dbReference>
<dbReference type="PANTHER" id="PTHR22602">
    <property type="entry name" value="TRANSFERASE CAF17, MITOCHONDRIAL-RELATED"/>
    <property type="match status" value="1"/>
</dbReference>
<dbReference type="GO" id="GO:0016740">
    <property type="term" value="F:transferase activity"/>
    <property type="evidence" value="ECO:0007669"/>
    <property type="project" value="UniProtKB-KW"/>
</dbReference>
<dbReference type="GO" id="GO:0005759">
    <property type="term" value="C:mitochondrial matrix"/>
    <property type="evidence" value="ECO:0007669"/>
    <property type="project" value="UniProtKB-SubCell"/>
</dbReference>
<dbReference type="InterPro" id="IPR017703">
    <property type="entry name" value="YgfZ/GCV_T_CS"/>
</dbReference>
<comment type="caution">
    <text evidence="4">The sequence shown here is derived from an EMBL/GenBank/DDBJ whole genome shotgun (WGS) entry which is preliminary data.</text>
</comment>
<dbReference type="EMBL" id="LMYN01000062">
    <property type="protein sequence ID" value="KSA01163.1"/>
    <property type="molecule type" value="Genomic_DNA"/>
</dbReference>
<keyword evidence="5" id="KW-1185">Reference proteome</keyword>
<evidence type="ECO:0000256" key="3">
    <source>
        <dbReference type="SAM" id="MobiDB-lite"/>
    </source>
</evidence>
<name>A0A0V1PY22_9ASCO</name>
<dbReference type="GO" id="GO:0016226">
    <property type="term" value="P:iron-sulfur cluster assembly"/>
    <property type="evidence" value="ECO:0007669"/>
    <property type="project" value="TreeGrafter"/>
</dbReference>
<keyword evidence="4" id="KW-0808">Transferase</keyword>
<evidence type="ECO:0000313" key="5">
    <source>
        <dbReference type="Proteomes" id="UP000054251"/>
    </source>
</evidence>
<dbReference type="Gene3D" id="2.40.30.160">
    <property type="match status" value="1"/>
</dbReference>
<dbReference type="Proteomes" id="UP000054251">
    <property type="component" value="Unassembled WGS sequence"/>
</dbReference>
<dbReference type="NCBIfam" id="TIGR03317">
    <property type="entry name" value="ygfZ_signature"/>
    <property type="match status" value="1"/>
</dbReference>
<dbReference type="GeneID" id="26840113"/>
<organism evidence="4 5">
    <name type="scientific">Debaryomyces fabryi</name>
    <dbReference type="NCBI Taxonomy" id="58627"/>
    <lineage>
        <taxon>Eukaryota</taxon>
        <taxon>Fungi</taxon>
        <taxon>Dikarya</taxon>
        <taxon>Ascomycota</taxon>
        <taxon>Saccharomycotina</taxon>
        <taxon>Pichiomycetes</taxon>
        <taxon>Debaryomycetaceae</taxon>
        <taxon>Debaryomyces</taxon>
    </lineage>
</organism>
<dbReference type="SUPFAM" id="SSF103025">
    <property type="entry name" value="Folate-binding domain"/>
    <property type="match status" value="1"/>
</dbReference>
<feature type="compositionally biased region" description="Polar residues" evidence="3">
    <location>
        <begin position="385"/>
        <end position="398"/>
    </location>
</feature>
<proteinExistence type="inferred from homology"/>
<dbReference type="RefSeq" id="XP_015467265.1">
    <property type="nucleotide sequence ID" value="XM_015611933.1"/>
</dbReference>
<dbReference type="OrthoDB" id="191995at2759"/>
<comment type="subcellular location">
    <subcellularLocation>
        <location evidence="1">Mitochondrion matrix</location>
    </subcellularLocation>
</comment>
<dbReference type="AlphaFoldDB" id="A0A0V1PY22"/>
<evidence type="ECO:0000313" key="4">
    <source>
        <dbReference type="EMBL" id="KSA01163.1"/>
    </source>
</evidence>